<dbReference type="SUPFAM" id="SSF52540">
    <property type="entry name" value="P-loop containing nucleoside triphosphate hydrolases"/>
    <property type="match status" value="1"/>
</dbReference>
<keyword evidence="1" id="KW-0677">Repeat</keyword>
<comment type="caution">
    <text evidence="4">The sequence shown here is derived from an EMBL/GenBank/DDBJ whole genome shotgun (WGS) entry which is preliminary data.</text>
</comment>
<dbReference type="PANTHER" id="PTHR10039">
    <property type="entry name" value="AMELOGENIN"/>
    <property type="match status" value="1"/>
</dbReference>
<name>A0A8H5J3P6_9HYPO</name>
<dbReference type="Pfam" id="PF24883">
    <property type="entry name" value="NPHP3_N"/>
    <property type="match status" value="1"/>
</dbReference>
<dbReference type="Gene3D" id="3.40.50.300">
    <property type="entry name" value="P-loop containing nucleotide triphosphate hydrolases"/>
    <property type="match status" value="1"/>
</dbReference>
<evidence type="ECO:0000259" key="3">
    <source>
        <dbReference type="Pfam" id="PF24883"/>
    </source>
</evidence>
<evidence type="ECO:0000259" key="2">
    <source>
        <dbReference type="Pfam" id="PF24809"/>
    </source>
</evidence>
<organism evidence="4 5">
    <name type="scientific">Fusarium phyllophilum</name>
    <dbReference type="NCBI Taxonomy" id="47803"/>
    <lineage>
        <taxon>Eukaryota</taxon>
        <taxon>Fungi</taxon>
        <taxon>Dikarya</taxon>
        <taxon>Ascomycota</taxon>
        <taxon>Pezizomycotina</taxon>
        <taxon>Sordariomycetes</taxon>
        <taxon>Hypocreomycetidae</taxon>
        <taxon>Hypocreales</taxon>
        <taxon>Nectriaceae</taxon>
        <taxon>Fusarium</taxon>
        <taxon>Fusarium fujikuroi species complex</taxon>
    </lineage>
</organism>
<evidence type="ECO:0000313" key="4">
    <source>
        <dbReference type="EMBL" id="KAF5547572.1"/>
    </source>
</evidence>
<accession>A0A8H5J3P6</accession>
<dbReference type="InterPro" id="IPR027417">
    <property type="entry name" value="P-loop_NTPase"/>
</dbReference>
<dbReference type="OrthoDB" id="7464126at2759"/>
<keyword evidence="5" id="KW-1185">Reference proteome</keyword>
<feature type="domain" description="Nephrocystin 3-like N-terminal" evidence="3">
    <location>
        <begin position="566"/>
        <end position="699"/>
    </location>
</feature>
<dbReference type="SUPFAM" id="SSF48403">
    <property type="entry name" value="Ankyrin repeat"/>
    <property type="match status" value="1"/>
</dbReference>
<dbReference type="InterPro" id="IPR022085">
    <property type="entry name" value="OpdG"/>
</dbReference>
<feature type="domain" description="DUF7708" evidence="2">
    <location>
        <begin position="364"/>
        <end position="492"/>
    </location>
</feature>
<evidence type="ECO:0000313" key="5">
    <source>
        <dbReference type="Proteomes" id="UP000582016"/>
    </source>
</evidence>
<dbReference type="InterPro" id="IPR056884">
    <property type="entry name" value="NPHP3-like_N"/>
</dbReference>
<proteinExistence type="predicted"/>
<dbReference type="PANTHER" id="PTHR10039:SF10">
    <property type="entry name" value="NACHT DOMAIN-CONTAINING PROTEIN"/>
    <property type="match status" value="1"/>
</dbReference>
<dbReference type="EMBL" id="JAAOAQ010000433">
    <property type="protein sequence ID" value="KAF5547572.1"/>
    <property type="molecule type" value="Genomic_DNA"/>
</dbReference>
<dbReference type="Pfam" id="PF24809">
    <property type="entry name" value="DUF7708"/>
    <property type="match status" value="1"/>
</dbReference>
<dbReference type="InterPro" id="IPR056125">
    <property type="entry name" value="DUF7708"/>
</dbReference>
<dbReference type="Proteomes" id="UP000582016">
    <property type="component" value="Unassembled WGS sequence"/>
</dbReference>
<reference evidence="4 5" key="1">
    <citation type="submission" date="2020-05" db="EMBL/GenBank/DDBJ databases">
        <title>Identification and distribution of gene clusters putatively required for synthesis of sphingolipid metabolism inhibitors in phylogenetically diverse species of the filamentous fungus Fusarium.</title>
        <authorList>
            <person name="Kim H.-S."/>
            <person name="Busman M."/>
            <person name="Brown D.W."/>
            <person name="Divon H."/>
            <person name="Uhlig S."/>
            <person name="Proctor R.H."/>
        </authorList>
    </citation>
    <scope>NUCLEOTIDE SEQUENCE [LARGE SCALE GENOMIC DNA]</scope>
    <source>
        <strain evidence="4 5">NRRL 13617</strain>
    </source>
</reference>
<gene>
    <name evidence="4" type="ORF">FPHYL_10161</name>
</gene>
<protein>
    <submittedName>
        <fullName evidence="4">Heterokaryon incompatibility protein het-E-1</fullName>
    </submittedName>
</protein>
<sequence length="1793" mass="203459">MTDLTKLLSDSSVSAQQAAEKLASPCLEAIKKNEDTAKIEGEFDGLWSSVLSAAEQTPHDKQGKLVETLHAIKNIPQSAETAKKVVVWGEEKRWDELPMFGGKAREQLDIAQEKSDEAFVNINGFFARATAAGVDDLGLFAIWTLREALEDPAADKISATSPKLLKASSVWFIYAADALAKASQDGEQFDGKVAKPGASLTEFKDEAGWRGFNNDRWKVWQDRFSTLKDADISQDSKSLKDLTGWFGPNPSIFNQQPDLTQPYTAARRSSAAMEFSPQSAAFSDIHHSPRNYAISPDIRLAQAVSEFEAALTSEQKVAFRASRASAVQTSPTMSDVMRLTAEIDLKATNKHGRGRCFGPRMTNLLQAIQQFAALGDVVVGGSQNLIACGVWAAARMTVHVITGYFTYLEKLSFLFMSIGRNAPRYQAMAAIYPKSKNLQRYLCEYFIIVTRLCFQSISWTRKSAFGRLSTSISDPDMKEFQSELETWSSSIKEEANLLLNQKIDEEAKENAKFRSLATFLSESSSHQKRIKTCARFLQACSQYDYRITWKQTRKSGTTRLLESFFEYQQWKSDQSSYDSVLFRGKLGAGKSVLLANIVDDLNLQSHAVVLYFFARYDRPDGLHARTILGCLIRQLLEHFVANRDLDHIFQKNATIRDVEDIVEIFKQLPPHTQRIFIVIDGIDECPMSEQHALLNALSVIQPYGYKLCVSVRALEQTLPWKDHSFRFHACIPEDNPDILDYVQVEVARRIQEGRLVIQDPDLVQEVKEQLISGACGMFLWVSLQLDSICSEMTDHSIRQTIQNLPRDLTETFERNLAKASAADTKGYHINIFKLLVAARELLTVEQLQGAASVVVGQTAWDPAQQISQIERVLRFCGSLVMVDEEDETIRFIHHSARSFCLNSPNNSAAWTFNEDEAERSMAETLVTYLSYNVFDTRLSRNVVPKIEANDMPKRVALSTIKTSSVGKGIAGRFLNLRSQLRHDVGPVLAKSAKGYWKDDPHQFSLLPYASKNWILHTSHVEHLDPLCRWYCLLQHPTFGIDLSDIPESFVAQRFSVVRFRPSDNMVWALSNGYLLLFKHELAKDRGAAKVQTYATLWIFLRYIAPEFIKNDMDYGLVRWLSWMLVRLRITHPTKRQLLLRLSVFDESYMDILRIAIALSDVDAVVALLTRETLGTSQLPSLGESLVELAVLYGNIPLLNLLMREEFAVDTTGMLSKIVTSGMPEPVVTRFAQHLLQKRDIHLYNFSDSVFYLVFQAPLALLSRDGIPKQLSVLPWGDLEGRRHKVDRLLHKACMRGDLPMVEMMVSIGCDINACTDEGSCLDVALHGISQDRLKIVWHLLMSSAQPSFGTLCRVVLLRQWAFVLYILQFNVSFDQSSSPLLDRVASSFKITVEDLDDIDYPFLGRIPTENEHKRNITDLLPLAFVRSNSWDDWNFYFVANFRKDNGWKPMAISEEKLLCKNIIDILSSKGIPKEKRRDRVVRDSIVSKTPRTIQSSIEFDHSRPDLGPWIKLTTPNTFSIIAEISTRWSWLPTMESDHESDYIWKLRWDDEDLLHTMWDASGRLYSLALSIMRRTVHTLEKRRHSYGLVHDGLSDAAWAIKELQKLYCLLQNLPSGSKLHVIEDELPFTELPRFRELNIPYVEAYSFGFAYMSVRIMWLRTLGLLSLKGLLATIRIHTITLQATMLPLGLELPEHGVSASVFMPGVLEAAFVGIKSKHILQDLVASHPSWISEVAAWIEMMDPGIFTWSMGQDSPLCFRRAFQSFRDIGTVERDMKRLEDALDMSRRRIPELE</sequence>
<dbReference type="InterPro" id="IPR036770">
    <property type="entry name" value="Ankyrin_rpt-contain_sf"/>
</dbReference>
<evidence type="ECO:0000256" key="1">
    <source>
        <dbReference type="ARBA" id="ARBA00022737"/>
    </source>
</evidence>
<dbReference type="Gene3D" id="1.25.40.20">
    <property type="entry name" value="Ankyrin repeat-containing domain"/>
    <property type="match status" value="1"/>
</dbReference>
<dbReference type="Pfam" id="PF12311">
    <property type="entry name" value="DUF3632"/>
    <property type="match status" value="1"/>
</dbReference>